<gene>
    <name evidence="2" type="ORF">GAO09_27210</name>
</gene>
<evidence type="ECO:0000313" key="2">
    <source>
        <dbReference type="EMBL" id="MQY49720.1"/>
    </source>
</evidence>
<feature type="compositionally biased region" description="Low complexity" evidence="1">
    <location>
        <begin position="258"/>
        <end position="274"/>
    </location>
</feature>
<dbReference type="RefSeq" id="WP_153359755.1">
    <property type="nucleotide sequence ID" value="NZ_JAYKOO010000001.1"/>
</dbReference>
<dbReference type="Pfam" id="PF09849">
    <property type="entry name" value="DUF2076"/>
    <property type="match status" value="1"/>
</dbReference>
<sequence>MSPEEHQLLTTLFDRVETASSTPRDRDAEALIEERTRRQPYAAYYLAQAVIVQEKGLEAASHRIQELEARVHDLEHFGGGQRQENGGFLSSIFGNSDRPRQDNDVAGPWSNEKPDRIDVPNQGYRGNSVYDNSDYRPTQQAGGPWSSGQSFGAQPSAPSAGGSFLRGALGTAAGVAGGMLLANSLSGIFGNHVYGLGWGSPTEGAAAFGGAPTEETVINNYYGDTTDDNDGEKASNDGQDDNDIRQADYADNDDDGTSDFSSDDFGSNNDSLDI</sequence>
<evidence type="ECO:0000313" key="3">
    <source>
        <dbReference type="Proteomes" id="UP000435138"/>
    </source>
</evidence>
<reference evidence="2 3" key="1">
    <citation type="submission" date="2019-11" db="EMBL/GenBank/DDBJ databases">
        <title>Genome analysis of Rhizobacterium cereale a novel genus and species isolated from maize roots in North Spain.</title>
        <authorList>
            <person name="Menendez E."/>
            <person name="Flores-Felix J.D."/>
            <person name="Ramirez-Bahena M.-H."/>
            <person name="Igual J.M."/>
            <person name="Garcia-Fraile P."/>
            <person name="Peix A."/>
            <person name="Velazquez E."/>
        </authorList>
    </citation>
    <scope>NUCLEOTIDE SEQUENCE [LARGE SCALE GENOMIC DNA]</scope>
    <source>
        <strain evidence="2 3">RZME27</strain>
    </source>
</reference>
<organism evidence="2 3">
    <name type="scientific">Endobacterium cereale</name>
    <dbReference type="NCBI Taxonomy" id="2663029"/>
    <lineage>
        <taxon>Bacteria</taxon>
        <taxon>Pseudomonadati</taxon>
        <taxon>Pseudomonadota</taxon>
        <taxon>Alphaproteobacteria</taxon>
        <taxon>Hyphomicrobiales</taxon>
        <taxon>Rhizobiaceae</taxon>
        <taxon>Endobacterium</taxon>
    </lineage>
</organism>
<accession>A0A6A8AJ18</accession>
<feature type="region of interest" description="Disordered" evidence="1">
    <location>
        <begin position="218"/>
        <end position="274"/>
    </location>
</feature>
<dbReference type="InterPro" id="IPR018648">
    <property type="entry name" value="DUF2076"/>
</dbReference>
<dbReference type="AlphaFoldDB" id="A0A6A8AJ18"/>
<feature type="compositionally biased region" description="Polar residues" evidence="1">
    <location>
        <begin position="129"/>
        <end position="157"/>
    </location>
</feature>
<evidence type="ECO:0000256" key="1">
    <source>
        <dbReference type="SAM" id="MobiDB-lite"/>
    </source>
</evidence>
<name>A0A6A8AJ18_9HYPH</name>
<proteinExistence type="predicted"/>
<keyword evidence="3" id="KW-1185">Reference proteome</keyword>
<dbReference type="EMBL" id="WIXI01000051">
    <property type="protein sequence ID" value="MQY49720.1"/>
    <property type="molecule type" value="Genomic_DNA"/>
</dbReference>
<comment type="caution">
    <text evidence="2">The sequence shown here is derived from an EMBL/GenBank/DDBJ whole genome shotgun (WGS) entry which is preliminary data.</text>
</comment>
<dbReference type="Proteomes" id="UP000435138">
    <property type="component" value="Unassembled WGS sequence"/>
</dbReference>
<protein>
    <submittedName>
        <fullName evidence="2">DUF2076 family protein</fullName>
    </submittedName>
</protein>
<feature type="region of interest" description="Disordered" evidence="1">
    <location>
        <begin position="77"/>
        <end position="159"/>
    </location>
</feature>